<name>A0ABR2JS63_9EUKA</name>
<accession>A0ABR2JS63</accession>
<dbReference type="EMBL" id="JAPFFF010000010">
    <property type="protein sequence ID" value="KAK8881057.1"/>
    <property type="molecule type" value="Genomic_DNA"/>
</dbReference>
<dbReference type="Proteomes" id="UP001470230">
    <property type="component" value="Unassembled WGS sequence"/>
</dbReference>
<gene>
    <name evidence="3" type="ORF">M9Y10_003784</name>
</gene>
<evidence type="ECO:0000313" key="3">
    <source>
        <dbReference type="EMBL" id="KAK8881057.1"/>
    </source>
</evidence>
<feature type="compositionally biased region" description="Basic and acidic residues" evidence="1">
    <location>
        <begin position="70"/>
        <end position="82"/>
    </location>
</feature>
<reference evidence="3 4" key="1">
    <citation type="submission" date="2024-04" db="EMBL/GenBank/DDBJ databases">
        <title>Tritrichomonas musculus Genome.</title>
        <authorList>
            <person name="Alves-Ferreira E."/>
            <person name="Grigg M."/>
            <person name="Lorenzi H."/>
            <person name="Galac M."/>
        </authorList>
    </citation>
    <scope>NUCLEOTIDE SEQUENCE [LARGE SCALE GENOMIC DNA]</scope>
    <source>
        <strain evidence="3 4">EAF2021</strain>
    </source>
</reference>
<keyword evidence="4" id="KW-1185">Reference proteome</keyword>
<organism evidence="3 4">
    <name type="scientific">Tritrichomonas musculus</name>
    <dbReference type="NCBI Taxonomy" id="1915356"/>
    <lineage>
        <taxon>Eukaryota</taxon>
        <taxon>Metamonada</taxon>
        <taxon>Parabasalia</taxon>
        <taxon>Tritrichomonadida</taxon>
        <taxon>Tritrichomonadidae</taxon>
        <taxon>Tritrichomonas</taxon>
    </lineage>
</organism>
<feature type="domain" description="T-SNARE coiled-coil homology" evidence="2">
    <location>
        <begin position="10"/>
        <end position="53"/>
    </location>
</feature>
<dbReference type="InterPro" id="IPR000727">
    <property type="entry name" value="T_SNARE_dom"/>
</dbReference>
<evidence type="ECO:0000256" key="1">
    <source>
        <dbReference type="SAM" id="MobiDB-lite"/>
    </source>
</evidence>
<comment type="caution">
    <text evidence="3">The sequence shown here is derived from an EMBL/GenBank/DDBJ whole genome shotgun (WGS) entry which is preliminary data.</text>
</comment>
<feature type="region of interest" description="Disordered" evidence="1">
    <location>
        <begin position="62"/>
        <end position="83"/>
    </location>
</feature>
<dbReference type="PROSITE" id="PS50192">
    <property type="entry name" value="T_SNARE"/>
    <property type="match status" value="1"/>
</dbReference>
<evidence type="ECO:0000259" key="2">
    <source>
        <dbReference type="PROSITE" id="PS50192"/>
    </source>
</evidence>
<evidence type="ECO:0000313" key="4">
    <source>
        <dbReference type="Proteomes" id="UP001470230"/>
    </source>
</evidence>
<protein>
    <recommendedName>
        <fullName evidence="2">t-SNARE coiled-coil homology domain-containing protein</fullName>
    </recommendedName>
</protein>
<sequence>MLNDFLGYDDIKTMFIQIIDEFKEQQKVIDQISDSNKLILQDLEKIDQEVSSLLIEEMNKAGSNGDDIDGENRINDNDDNDHGSFNMKNQTIIFESEIYEYNKEIMCSDKDALNNILDLINQRKNIDCFPQGILYCESLLKQQQQSQQSTIILICTSKDQFAWFCFPLLNYDDLMPDNGYRANGNKLFTKHIKEFDEYKDDIYPQGREYCHKLLKEQSKKGSLYILARKGEEHWTRYYFKLDEFIPINQGEELYLSSGRNQLKNDLNLIRSSPPNMFPQGVEYCINLYNQQLENNGQVLAIGNNNKWIYYPKEKIKSACNMECWSSGSQTLNREINVLNARMKKKINIFPQGAENCKKILMELSKNDGTVNILVRQSTFNYWFYFKK</sequence>
<proteinExistence type="predicted"/>